<comment type="pathway">
    <text evidence="5 14">Cofactor biosynthesis; adenosylcobalamin biosynthesis; adenosylcobalamin from cob(II)yrinate a,c-diamide: step 6/7.</text>
</comment>
<comment type="catalytic activity">
    <reaction evidence="3">
        <text>adenosylcob(III)inamide + GTP = adenosylcob(III)inamide phosphate + GDP + H(+)</text>
        <dbReference type="Rhea" id="RHEA:15765"/>
        <dbReference type="ChEBI" id="CHEBI:2480"/>
        <dbReference type="ChEBI" id="CHEBI:15378"/>
        <dbReference type="ChEBI" id="CHEBI:37565"/>
        <dbReference type="ChEBI" id="CHEBI:58189"/>
        <dbReference type="ChEBI" id="CHEBI:58502"/>
        <dbReference type="EC" id="2.7.1.156"/>
    </reaction>
</comment>
<keyword evidence="13 14" id="KW-0342">GTP-binding</keyword>
<reference evidence="18" key="1">
    <citation type="submission" date="2016-09" db="EMBL/GenBank/DDBJ databases">
        <authorList>
            <person name="Wibberg D."/>
        </authorList>
    </citation>
    <scope>NUCLEOTIDE SEQUENCE [LARGE SCALE GENOMIC DNA]</scope>
</reference>
<dbReference type="InterPro" id="IPR003203">
    <property type="entry name" value="CobU/CobP"/>
</dbReference>
<keyword evidence="10 14" id="KW-0547">Nucleotide-binding</keyword>
<evidence type="ECO:0000313" key="18">
    <source>
        <dbReference type="Proteomes" id="UP000184085"/>
    </source>
</evidence>
<evidence type="ECO:0000256" key="16">
    <source>
        <dbReference type="PIRSR" id="PIRSR006135-2"/>
    </source>
</evidence>
<evidence type="ECO:0000256" key="13">
    <source>
        <dbReference type="ARBA" id="ARBA00023134"/>
    </source>
</evidence>
<evidence type="ECO:0000256" key="15">
    <source>
        <dbReference type="PIRSR" id="PIRSR006135-1"/>
    </source>
</evidence>
<evidence type="ECO:0000256" key="2">
    <source>
        <dbReference type="ARBA" id="ARBA00000711"/>
    </source>
</evidence>
<dbReference type="EMBL" id="FMJB01000061">
    <property type="protein sequence ID" value="SCM68822.1"/>
    <property type="molecule type" value="Genomic_DNA"/>
</dbReference>
<evidence type="ECO:0000256" key="10">
    <source>
        <dbReference type="ARBA" id="ARBA00022741"/>
    </source>
</evidence>
<evidence type="ECO:0000256" key="14">
    <source>
        <dbReference type="PIRNR" id="PIRNR006135"/>
    </source>
</evidence>
<evidence type="ECO:0000256" key="9">
    <source>
        <dbReference type="ARBA" id="ARBA00022679"/>
    </source>
</evidence>
<dbReference type="GO" id="GO:0043752">
    <property type="term" value="F:adenosylcobinamide kinase activity"/>
    <property type="evidence" value="ECO:0007669"/>
    <property type="project" value="UniProtKB-EC"/>
</dbReference>
<feature type="binding site" evidence="16">
    <location>
        <position position="64"/>
    </location>
    <ligand>
        <name>GTP</name>
        <dbReference type="ChEBI" id="CHEBI:37565"/>
    </ligand>
</feature>
<evidence type="ECO:0000256" key="3">
    <source>
        <dbReference type="ARBA" id="ARBA00001522"/>
    </source>
</evidence>
<accession>A0A1M4N1U0</accession>
<keyword evidence="8 14" id="KW-0169">Cobalamin biosynthesis</keyword>
<evidence type="ECO:0000256" key="1">
    <source>
        <dbReference type="ARBA" id="ARBA00000312"/>
    </source>
</evidence>
<evidence type="ECO:0000256" key="6">
    <source>
        <dbReference type="ARBA" id="ARBA00005159"/>
    </source>
</evidence>
<dbReference type="GO" id="GO:0005524">
    <property type="term" value="F:ATP binding"/>
    <property type="evidence" value="ECO:0007669"/>
    <property type="project" value="UniProtKB-UniRule"/>
</dbReference>
<dbReference type="UniPathway" id="UPA00148">
    <property type="reaction ID" value="UER00236"/>
</dbReference>
<feature type="binding site" evidence="16">
    <location>
        <begin position="10"/>
        <end position="17"/>
    </location>
    <ligand>
        <name>GTP</name>
        <dbReference type="ChEBI" id="CHEBI:37565"/>
    </ligand>
</feature>
<protein>
    <recommendedName>
        <fullName evidence="14">Bifunctional adenosylcobalamin biosynthesis protein</fullName>
        <ecNumber evidence="14">2.7.1.156</ecNumber>
        <ecNumber evidence="14">2.7.7.62</ecNumber>
    </recommendedName>
</protein>
<name>A0A1M4N1U0_9RHOB</name>
<feature type="active site" description="GMP-histidine intermediate" evidence="15">
    <location>
        <position position="51"/>
    </location>
</feature>
<dbReference type="EC" id="2.7.7.62" evidence="14"/>
<evidence type="ECO:0000256" key="4">
    <source>
        <dbReference type="ARBA" id="ARBA00003889"/>
    </source>
</evidence>
<dbReference type="InterPro" id="IPR027417">
    <property type="entry name" value="P-loop_NTPase"/>
</dbReference>
<organism evidence="17 18">
    <name type="scientific">Donghicola eburneus</name>
    <dbReference type="NCBI Taxonomy" id="393278"/>
    <lineage>
        <taxon>Bacteria</taxon>
        <taxon>Pseudomonadati</taxon>
        <taxon>Pseudomonadota</taxon>
        <taxon>Alphaproteobacteria</taxon>
        <taxon>Rhodobacterales</taxon>
        <taxon>Roseobacteraceae</taxon>
        <taxon>Donghicola</taxon>
    </lineage>
</organism>
<feature type="binding site" evidence="16">
    <location>
        <begin position="35"/>
        <end position="37"/>
    </location>
    <ligand>
        <name>GTP</name>
        <dbReference type="ChEBI" id="CHEBI:37565"/>
    </ligand>
</feature>
<feature type="binding site" evidence="16">
    <location>
        <position position="85"/>
    </location>
    <ligand>
        <name>GTP</name>
        <dbReference type="ChEBI" id="CHEBI:37565"/>
    </ligand>
</feature>
<dbReference type="SUPFAM" id="SSF52540">
    <property type="entry name" value="P-loop containing nucleoside triphosphate hydrolases"/>
    <property type="match status" value="1"/>
</dbReference>
<dbReference type="Gene3D" id="3.40.50.300">
    <property type="entry name" value="P-loop containing nucleotide triphosphate hydrolases"/>
    <property type="match status" value="1"/>
</dbReference>
<keyword evidence="9 14" id="KW-0808">Transferase</keyword>
<evidence type="ECO:0000256" key="7">
    <source>
        <dbReference type="ARBA" id="ARBA00007490"/>
    </source>
</evidence>
<dbReference type="Proteomes" id="UP000184085">
    <property type="component" value="Unassembled WGS sequence"/>
</dbReference>
<sequence>MLPHLTVVLGGAASGKSDYAESIVRQSSGRRLYIATAQAWDDEMRAKIAAHQQARAEDGWRTVEAPLAPEECLDTMAVDEIALLDCATMWLTNYLLGQSDLPAAKDRLFAGLATAPGRVVIVTNEVGAGIVPENALARQFREAQGRLNRDLAARADLVVTVMAGLPLALKGDLP</sequence>
<comment type="similarity">
    <text evidence="7 14">Belongs to the CobU/CobP family.</text>
</comment>
<keyword evidence="12 14" id="KW-0067">ATP-binding</keyword>
<evidence type="ECO:0000256" key="11">
    <source>
        <dbReference type="ARBA" id="ARBA00022777"/>
    </source>
</evidence>
<keyword evidence="18" id="KW-1185">Reference proteome</keyword>
<dbReference type="Pfam" id="PF02283">
    <property type="entry name" value="CobU"/>
    <property type="match status" value="1"/>
</dbReference>
<proteinExistence type="inferred from homology"/>
<evidence type="ECO:0000256" key="8">
    <source>
        <dbReference type="ARBA" id="ARBA00022573"/>
    </source>
</evidence>
<dbReference type="EC" id="2.7.1.156" evidence="14"/>
<dbReference type="PIRSF" id="PIRSF006135">
    <property type="entry name" value="CobU"/>
    <property type="match status" value="1"/>
</dbReference>
<dbReference type="CDD" id="cd00544">
    <property type="entry name" value="CobU"/>
    <property type="match status" value="1"/>
</dbReference>
<comment type="catalytic activity">
    <reaction evidence="1 14">
        <text>adenosylcob(III)inamide + ATP = adenosylcob(III)inamide phosphate + ADP + H(+)</text>
        <dbReference type="Rhea" id="RHEA:15769"/>
        <dbReference type="ChEBI" id="CHEBI:2480"/>
        <dbReference type="ChEBI" id="CHEBI:15378"/>
        <dbReference type="ChEBI" id="CHEBI:30616"/>
        <dbReference type="ChEBI" id="CHEBI:58502"/>
        <dbReference type="ChEBI" id="CHEBI:456216"/>
        <dbReference type="EC" id="2.7.1.156"/>
    </reaction>
</comment>
<comment type="pathway">
    <text evidence="6 14">Cofactor biosynthesis; adenosylcobalamin biosynthesis; adenosylcobalamin from cob(II)yrinate a,c-diamide: step 5/7.</text>
</comment>
<keyword evidence="11 14" id="KW-0418">Kinase</keyword>
<evidence type="ECO:0000256" key="5">
    <source>
        <dbReference type="ARBA" id="ARBA00004692"/>
    </source>
</evidence>
<evidence type="ECO:0000313" key="17">
    <source>
        <dbReference type="EMBL" id="SCM68822.1"/>
    </source>
</evidence>
<dbReference type="PANTHER" id="PTHR34848:SF1">
    <property type="entry name" value="BIFUNCTIONAL ADENOSYLCOBALAMIN BIOSYNTHESIS PROTEIN COBU"/>
    <property type="match status" value="1"/>
</dbReference>
<dbReference type="PANTHER" id="PTHR34848">
    <property type="match status" value="1"/>
</dbReference>
<dbReference type="NCBIfam" id="NF004469">
    <property type="entry name" value="PRK05800.1"/>
    <property type="match status" value="1"/>
</dbReference>
<comment type="catalytic activity">
    <reaction evidence="2 14">
        <text>adenosylcob(III)inamide phosphate + GTP + H(+) = adenosylcob(III)inamide-GDP + diphosphate</text>
        <dbReference type="Rhea" id="RHEA:22712"/>
        <dbReference type="ChEBI" id="CHEBI:15378"/>
        <dbReference type="ChEBI" id="CHEBI:33019"/>
        <dbReference type="ChEBI" id="CHEBI:37565"/>
        <dbReference type="ChEBI" id="CHEBI:58502"/>
        <dbReference type="ChEBI" id="CHEBI:60487"/>
        <dbReference type="EC" id="2.7.7.62"/>
    </reaction>
</comment>
<dbReference type="GO" id="GO:0005525">
    <property type="term" value="F:GTP binding"/>
    <property type="evidence" value="ECO:0007669"/>
    <property type="project" value="UniProtKB-UniRule"/>
</dbReference>
<gene>
    <name evidence="17" type="ORF">KARMA_3052</name>
</gene>
<dbReference type="GO" id="GO:0009236">
    <property type="term" value="P:cobalamin biosynthetic process"/>
    <property type="evidence" value="ECO:0007669"/>
    <property type="project" value="UniProtKB-UniRule"/>
</dbReference>
<comment type="function">
    <text evidence="4 14">Catalyzes ATP-dependent phosphorylation of adenosylcobinamide and addition of GMP to adenosylcobinamide phosphate.</text>
</comment>
<dbReference type="RefSeq" id="WP_072707788.1">
    <property type="nucleotide sequence ID" value="NZ_FMJB01000061.1"/>
</dbReference>
<evidence type="ECO:0000256" key="12">
    <source>
        <dbReference type="ARBA" id="ARBA00022840"/>
    </source>
</evidence>
<dbReference type="GO" id="GO:0008820">
    <property type="term" value="F:cobinamide phosphate guanylyltransferase activity"/>
    <property type="evidence" value="ECO:0007669"/>
    <property type="project" value="UniProtKB-UniRule"/>
</dbReference>
<dbReference type="AlphaFoldDB" id="A0A1M4N1U0"/>